<feature type="region of interest" description="Disordered" evidence="1">
    <location>
        <begin position="1"/>
        <end position="21"/>
    </location>
</feature>
<protein>
    <submittedName>
        <fullName evidence="2">Uncharacterized protein</fullName>
    </submittedName>
</protein>
<reference evidence="2 3" key="1">
    <citation type="journal article" date="2015" name="Genome Announc.">
        <title>Complete Genome Sequence of the Novel Leech Symbiont Mucinivorans hirudinis M3T.</title>
        <authorList>
            <person name="Nelson M.C."/>
            <person name="Bomar L."/>
            <person name="Graf J."/>
        </authorList>
    </citation>
    <scope>NUCLEOTIDE SEQUENCE [LARGE SCALE GENOMIC DNA]</scope>
    <source>
        <strain evidence="3">M3</strain>
    </source>
</reference>
<name>A0A060R9F8_9BACT</name>
<dbReference type="HOGENOM" id="CLU_3330316_0_0_10"/>
<dbReference type="EMBL" id="HG934468">
    <property type="protein sequence ID" value="CDN32217.1"/>
    <property type="molecule type" value="Genomic_DNA"/>
</dbReference>
<dbReference type="Proteomes" id="UP000027616">
    <property type="component" value="Chromosome I"/>
</dbReference>
<evidence type="ECO:0000313" key="2">
    <source>
        <dbReference type="EMBL" id="CDN32217.1"/>
    </source>
</evidence>
<dbReference type="KEGG" id="rbc:BN938_2144"/>
<evidence type="ECO:0000313" key="3">
    <source>
        <dbReference type="Proteomes" id="UP000027616"/>
    </source>
</evidence>
<evidence type="ECO:0000256" key="1">
    <source>
        <dbReference type="SAM" id="MobiDB-lite"/>
    </source>
</evidence>
<gene>
    <name evidence="2" type="ORF">BN938_2144</name>
</gene>
<sequence length="38" mass="4097">MRANDFPTRGVSPIDRPNPKSIAGIDIEFAKPMAANPT</sequence>
<keyword evidence="3" id="KW-1185">Reference proteome</keyword>
<organism evidence="2 3">
    <name type="scientific">Mucinivorans hirudinis</name>
    <dbReference type="NCBI Taxonomy" id="1433126"/>
    <lineage>
        <taxon>Bacteria</taxon>
        <taxon>Pseudomonadati</taxon>
        <taxon>Bacteroidota</taxon>
        <taxon>Bacteroidia</taxon>
        <taxon>Bacteroidales</taxon>
        <taxon>Rikenellaceae</taxon>
        <taxon>Mucinivorans</taxon>
    </lineage>
</organism>
<dbReference type="STRING" id="1433126.BN938_2144"/>
<dbReference type="AlphaFoldDB" id="A0A060R9F8"/>
<accession>A0A060R9F8</accession>
<proteinExistence type="predicted"/>